<evidence type="ECO:0000313" key="3">
    <source>
        <dbReference type="EMBL" id="KTT16677.1"/>
    </source>
</evidence>
<protein>
    <submittedName>
        <fullName evidence="3">Uncharacterized protein</fullName>
    </submittedName>
</protein>
<accession>A0AAJ0LIC9</accession>
<keyword evidence="1" id="KW-0175">Coiled coil</keyword>
<feature type="coiled-coil region" evidence="1">
    <location>
        <begin position="987"/>
        <end position="1014"/>
    </location>
</feature>
<dbReference type="RefSeq" id="WP_058639161.1">
    <property type="nucleotide sequence ID" value="NZ_LDSN01000039.1"/>
</dbReference>
<evidence type="ECO:0000313" key="4">
    <source>
        <dbReference type="Proteomes" id="UP000071644"/>
    </source>
</evidence>
<evidence type="ECO:0000256" key="1">
    <source>
        <dbReference type="SAM" id="Coils"/>
    </source>
</evidence>
<organism evidence="3 4">
    <name type="scientific">Pseudomonas parafulva</name>
    <dbReference type="NCBI Taxonomy" id="157782"/>
    <lineage>
        <taxon>Bacteria</taxon>
        <taxon>Pseudomonadati</taxon>
        <taxon>Pseudomonadota</taxon>
        <taxon>Gammaproteobacteria</taxon>
        <taxon>Pseudomonadales</taxon>
        <taxon>Pseudomonadaceae</taxon>
        <taxon>Pseudomonas</taxon>
    </lineage>
</organism>
<proteinExistence type="predicted"/>
<dbReference type="EMBL" id="LDSN01000039">
    <property type="protein sequence ID" value="KTT16677.1"/>
    <property type="molecule type" value="Genomic_DNA"/>
</dbReference>
<gene>
    <name evidence="3" type="ORF">NS96R_15160</name>
</gene>
<dbReference type="Proteomes" id="UP000071644">
    <property type="component" value="Unassembled WGS sequence"/>
</dbReference>
<feature type="region of interest" description="Disordered" evidence="2">
    <location>
        <begin position="1278"/>
        <end position="1300"/>
    </location>
</feature>
<evidence type="ECO:0000256" key="2">
    <source>
        <dbReference type="SAM" id="MobiDB-lite"/>
    </source>
</evidence>
<comment type="caution">
    <text evidence="3">The sequence shown here is derived from an EMBL/GenBank/DDBJ whole genome shotgun (WGS) entry which is preliminary data.</text>
</comment>
<name>A0AAJ0LIC9_9PSED</name>
<sequence>MNNPATPIFDFKQAVARFFSGRPTLRQVASKQLLQLLNDKLPWLAFTTPALTSADPLTLDSPDPATPYWATEPFVDRILKAMLESEPLDLEPLPDGRHHNVGLTAGFRFAGSEAPLDTRQLSGVSTALNELVEQLPQHFCEAQLQYWNSQSDAGITRDHWMQLLLKIALLRGLPLQDLDTQEQACLRGLISAEPNHAAVYAVRVTLGDRPLEHEQKLCNLLVCGEWDEREAVLWCAPSGIVRSFGSLSDFSVALRDELAQRYAFDRMTWTRYPIEGNVFAAQTALLLQTLFDRVDAACLRGLSDVTALEARFARLSDLTDWFISYENDTPAVNTPPGLWSAAGRDTFAWGAALVQIATYQLESDGIAALDGVESLEAYARQRLTQQMIQDHEESCSPDDIVLDLAMAQGIPGGAATGAGGGEPLEYAGSKSLTDFAIGNLASLKGAIITQVRHRSGGERPDWLDAKAARQLVSQVDIGAHYPRYVADALKAPDRRTERVRKMGKEWRSALLASAVTGMTDGKVKENGLQCVVDFCAGHVDIADPRVLLLPLVFRRSASSRHVDKVSGMYVLYCTEPALVLLYRPLFKQDTLRQYASLDALLEHVRESQRLQDSILPWMEPAAQAIYQNGGFLEPHIAVLNQDFFTPPETPAPATLSVEFWRSDIDEKLYTANCELLVQLAEAHTVSNAENRWQTLTEGAWLLFDVATLAVSGPIASVAWLVQLMAALENDLLALEQGNAFSRCAAIVDLLLNMGMTLLHARRPPTLPLVVETPLDAGAFMGPAPQRGAFAELAVDPTYVDLVDGQTPRVLSSRWLDFSWRGQQGFNWLPATQKAALLAMRSSVSLAGLMPLTAGEAAGLYLIGGNHYVMLASEVYRVELLPAGVRVVDSQANPGPWLTRVDGVWRIDSSLRLSGGMNRSGTRARLANQFRELHKAINAHDERRVAASNEFHRLGAEVVSLQSKLTALRTRRESTHQAQAALPPGEESQKLQLLIDQFDARIAQWEAEAVSMRKAAVQQLETAVVADTAILPLLSAMKEPKYRTELEKGGWNEILPGYEVTTRANIIRNSDFIVTELWSLSDYADLDQLQKRIEGQDLTQVKAEYQRFRQRLTLVVDMQDHVLTAFEHLDQQLADTPDDFEIVGADGDAPRTTGGLIALRKFTTVQMRFHQVLNLADLALHLDDAAGQKKLFGYREDLASIGLRNAAEAHGELDFANLEAQDRISILQEAWDEYSAALLNSDRIRRDGGNLIEPAMLDRYRAHVEKLKLDAGRRLLEAAREQDGGQGNSTSNARSPYKASDTPQHLVRNAHGQLLFGTQVIVDGKPLLEVRESFSNELLAIFEKVDGQWQQREPAKRPSLSDEPPPADLSLWVQSLIEESDAIREKAEAYVKNDIKSGALVQLYDTQLEKMDQAAAVVRDGGGNDMLLRALERHADALRADKKLQLTTLYTDTSYPSAEALKFLHNEGLLKVEYVERRTMQNGTAFDEYKILRLPSKRNLWAAHFHFDSPDAYAEDFTVGHLKTWKQRRMSSQLAAQSGLRLHRGRLTLEQARGIIPFT</sequence>
<reference evidence="3 4" key="1">
    <citation type="journal article" date="2016" name="Front. Microbiol.">
        <title>Genomic Resource of Rice Seed Associated Bacteria.</title>
        <authorList>
            <person name="Midha S."/>
            <person name="Bansal K."/>
            <person name="Sharma S."/>
            <person name="Kumar N."/>
            <person name="Patil P.P."/>
            <person name="Chaudhry V."/>
            <person name="Patil P.B."/>
        </authorList>
    </citation>
    <scope>NUCLEOTIDE SEQUENCE [LARGE SCALE GENOMIC DNA]</scope>
    <source>
        <strain evidence="3 4">NS96</strain>
    </source>
</reference>